<dbReference type="GeneID" id="109712543"/>
<proteinExistence type="predicted"/>
<dbReference type="InterPro" id="IPR004242">
    <property type="entry name" value="Transposase_21"/>
</dbReference>
<sequence length="568" mass="65585">MRISNDMRWHNESHRKDGLSRHPADGEAWKAFDERYVDFSSDYHNARLALCSDGFNPFRTMSTTYSTWPVVLITYNLPPWICMKQSSFMLTMILPGEKGPGNDIDVFLQPLIEELKKLWEGVETYDASSQQNFHMRAALLWTINDFPAYAILSGWSTKGKFACPCFAEQTQSRWLRHGGKYCYMGLRRCLPEGHIFRYQKDLFDGTEEIRSALIRIAGVDILRQMHGMQFKFGKLPTINDKGINSKRSKKKRQTRNDDNTTTSECLSSSKSSGALRWRKKKSIFFELPYWQYNLLCHNVDVMHIEKNVFDNFIGTLLNLDNKTKDNSKARLDLVELGIRSELHPQLLANGKTRLPPACFTMSKKEKRILCQVLKNIKTPDGYASNISRCVNVIECKISGLKSHDCHILIEDILPLALRASSPSKEVISIAIELVFFFKSLCSKVLDVNELDKIQSRITLTLCHMERIFLPTFFTIMIHLMIHLVEEARLGGPVQYRWMYSSERNFVRMKSYVLNRSHPEGSIAEGYIAEECLTFCSRYLDGVETRFNRPIRNPDPPKKRTEGLYLFSG</sequence>
<feature type="compositionally biased region" description="Basic residues" evidence="1">
    <location>
        <begin position="244"/>
        <end position="253"/>
    </location>
</feature>
<protein>
    <submittedName>
        <fullName evidence="4">Uncharacterized protein LOC109712543</fullName>
    </submittedName>
</protein>
<dbReference type="PANTHER" id="PTHR10775">
    <property type="entry name" value="OS08G0208400 PROTEIN"/>
    <property type="match status" value="1"/>
</dbReference>
<dbReference type="PANTHER" id="PTHR10775:SF182">
    <property type="entry name" value="TRANSPOSON, EN_SPM-LIKE, TRANSPOSASE-ASSOCIATED DOMAIN PROTEIN-RELATED"/>
    <property type="match status" value="1"/>
</dbReference>
<evidence type="ECO:0000256" key="1">
    <source>
        <dbReference type="SAM" id="MobiDB-lite"/>
    </source>
</evidence>
<dbReference type="RefSeq" id="XP_020091770.1">
    <property type="nucleotide sequence ID" value="XM_020236181.1"/>
</dbReference>
<feature type="domain" description="DUF4218" evidence="2">
    <location>
        <begin position="440"/>
        <end position="552"/>
    </location>
</feature>
<reference evidence="3" key="1">
    <citation type="journal article" date="2015" name="Nat. Genet.">
        <title>The pineapple genome and the evolution of CAM photosynthesis.</title>
        <authorList>
            <person name="Ming R."/>
            <person name="VanBuren R."/>
            <person name="Wai C.M."/>
            <person name="Tang H."/>
            <person name="Schatz M.C."/>
            <person name="Bowers J.E."/>
            <person name="Lyons E."/>
            <person name="Wang M.L."/>
            <person name="Chen J."/>
            <person name="Biggers E."/>
            <person name="Zhang J."/>
            <person name="Huang L."/>
            <person name="Zhang L."/>
            <person name="Miao W."/>
            <person name="Zhang J."/>
            <person name="Ye Z."/>
            <person name="Miao C."/>
            <person name="Lin Z."/>
            <person name="Wang H."/>
            <person name="Zhou H."/>
            <person name="Yim W.C."/>
            <person name="Priest H.D."/>
            <person name="Zheng C."/>
            <person name="Woodhouse M."/>
            <person name="Edger P.P."/>
            <person name="Guyot R."/>
            <person name="Guo H.B."/>
            <person name="Guo H."/>
            <person name="Zheng G."/>
            <person name="Singh R."/>
            <person name="Sharma A."/>
            <person name="Min X."/>
            <person name="Zheng Y."/>
            <person name="Lee H."/>
            <person name="Gurtowski J."/>
            <person name="Sedlazeck F.J."/>
            <person name="Harkess A."/>
            <person name="McKain M.R."/>
            <person name="Liao Z."/>
            <person name="Fang J."/>
            <person name="Liu J."/>
            <person name="Zhang X."/>
            <person name="Zhang Q."/>
            <person name="Hu W."/>
            <person name="Qin Y."/>
            <person name="Wang K."/>
            <person name="Chen L.Y."/>
            <person name="Shirley N."/>
            <person name="Lin Y.R."/>
            <person name="Liu L.Y."/>
            <person name="Hernandez A.G."/>
            <person name="Wright C.L."/>
            <person name="Bulone V."/>
            <person name="Tuskan G.A."/>
            <person name="Heath K."/>
            <person name="Zee F."/>
            <person name="Moore P.H."/>
            <person name="Sunkar R."/>
            <person name="Leebens-Mack J.H."/>
            <person name="Mockler T."/>
            <person name="Bennetzen J.L."/>
            <person name="Freeling M."/>
            <person name="Sankoff D."/>
            <person name="Paterson A.H."/>
            <person name="Zhu X."/>
            <person name="Yang X."/>
            <person name="Smith J.A."/>
            <person name="Cushman J.C."/>
            <person name="Paull R.E."/>
            <person name="Yu Q."/>
        </authorList>
    </citation>
    <scope>NUCLEOTIDE SEQUENCE [LARGE SCALE GENOMIC DNA]</scope>
    <source>
        <strain evidence="3">cv. F153</strain>
    </source>
</reference>
<reference evidence="4" key="2">
    <citation type="submission" date="2025-08" db="UniProtKB">
        <authorList>
            <consortium name="RefSeq"/>
        </authorList>
    </citation>
    <scope>IDENTIFICATION</scope>
    <source>
        <tissue evidence="4">Leaf</tissue>
    </source>
</reference>
<accession>A0A6P5FEN9</accession>
<organism evidence="3 4">
    <name type="scientific">Ananas comosus</name>
    <name type="common">Pineapple</name>
    <name type="synonym">Ananas ananas</name>
    <dbReference type="NCBI Taxonomy" id="4615"/>
    <lineage>
        <taxon>Eukaryota</taxon>
        <taxon>Viridiplantae</taxon>
        <taxon>Streptophyta</taxon>
        <taxon>Embryophyta</taxon>
        <taxon>Tracheophyta</taxon>
        <taxon>Spermatophyta</taxon>
        <taxon>Magnoliopsida</taxon>
        <taxon>Liliopsida</taxon>
        <taxon>Poales</taxon>
        <taxon>Bromeliaceae</taxon>
        <taxon>Bromelioideae</taxon>
        <taxon>Ananas</taxon>
    </lineage>
</organism>
<evidence type="ECO:0000313" key="3">
    <source>
        <dbReference type="Proteomes" id="UP000515123"/>
    </source>
</evidence>
<keyword evidence="3" id="KW-1185">Reference proteome</keyword>
<gene>
    <name evidence="4" type="primary">LOC109712543</name>
</gene>
<evidence type="ECO:0000259" key="2">
    <source>
        <dbReference type="Pfam" id="PF13960"/>
    </source>
</evidence>
<dbReference type="InterPro" id="IPR025452">
    <property type="entry name" value="DUF4218"/>
</dbReference>
<dbReference type="AlphaFoldDB" id="A0A6P5FEN9"/>
<dbReference type="OrthoDB" id="783900at2759"/>
<feature type="region of interest" description="Disordered" evidence="1">
    <location>
        <begin position="241"/>
        <end position="268"/>
    </location>
</feature>
<evidence type="ECO:0000313" key="4">
    <source>
        <dbReference type="RefSeq" id="XP_020091770.1"/>
    </source>
</evidence>
<name>A0A6P5FEN9_ANACO</name>
<dbReference type="Pfam" id="PF13960">
    <property type="entry name" value="DUF4218"/>
    <property type="match status" value="1"/>
</dbReference>
<dbReference type="Proteomes" id="UP000515123">
    <property type="component" value="Linkage group 1"/>
</dbReference>
<dbReference type="Pfam" id="PF02992">
    <property type="entry name" value="Transposase_21"/>
    <property type="match status" value="1"/>
</dbReference>
<feature type="region of interest" description="Disordered" evidence="1">
    <location>
        <begin position="1"/>
        <end position="22"/>
    </location>
</feature>